<feature type="region of interest" description="Disordered" evidence="5">
    <location>
        <begin position="1060"/>
        <end position="1083"/>
    </location>
</feature>
<feature type="compositionally biased region" description="Basic and acidic residues" evidence="5">
    <location>
        <begin position="571"/>
        <end position="581"/>
    </location>
</feature>
<dbReference type="InterPro" id="IPR003035">
    <property type="entry name" value="RWP-RK_dom"/>
</dbReference>
<dbReference type="GO" id="GO:0003677">
    <property type="term" value="F:DNA binding"/>
    <property type="evidence" value="ECO:0007669"/>
    <property type="project" value="UniProtKB-KW"/>
</dbReference>
<keyword evidence="1" id="KW-0805">Transcription regulation</keyword>
<keyword evidence="9" id="KW-1185">Reference proteome</keyword>
<dbReference type="Pfam" id="PF22922">
    <property type="entry name" value="GAF_NLP"/>
    <property type="match status" value="1"/>
</dbReference>
<feature type="domain" description="RWP-RK" evidence="6">
    <location>
        <begin position="1149"/>
        <end position="1235"/>
    </location>
</feature>
<dbReference type="SMART" id="SM00666">
    <property type="entry name" value="PB1"/>
    <property type="match status" value="1"/>
</dbReference>
<evidence type="ECO:0000259" key="6">
    <source>
        <dbReference type="PROSITE" id="PS51519"/>
    </source>
</evidence>
<feature type="domain" description="PB1" evidence="7">
    <location>
        <begin position="1777"/>
        <end position="1859"/>
    </location>
</feature>
<dbReference type="Pfam" id="PF02042">
    <property type="entry name" value="RWP-RK"/>
    <property type="match status" value="1"/>
</dbReference>
<dbReference type="EMBL" id="BFEA01000466">
    <property type="protein sequence ID" value="GBG84175.1"/>
    <property type="molecule type" value="Genomic_DNA"/>
</dbReference>
<proteinExistence type="predicted"/>
<dbReference type="GO" id="GO:0003700">
    <property type="term" value="F:DNA-binding transcription factor activity"/>
    <property type="evidence" value="ECO:0007669"/>
    <property type="project" value="InterPro"/>
</dbReference>
<dbReference type="PROSITE" id="PS51745">
    <property type="entry name" value="PB1"/>
    <property type="match status" value="1"/>
</dbReference>
<name>A0A388LPL7_CHABU</name>
<feature type="compositionally biased region" description="Basic and acidic residues" evidence="5">
    <location>
        <begin position="514"/>
        <end position="525"/>
    </location>
</feature>
<evidence type="ECO:0000313" key="8">
    <source>
        <dbReference type="EMBL" id="GBG84175.1"/>
    </source>
</evidence>
<dbReference type="SUPFAM" id="SSF54277">
    <property type="entry name" value="CAD &amp; PB1 domains"/>
    <property type="match status" value="1"/>
</dbReference>
<comment type="caution">
    <text evidence="8">The sequence shown here is derived from an EMBL/GenBank/DDBJ whole genome shotgun (WGS) entry which is preliminary data.</text>
</comment>
<evidence type="ECO:0000256" key="4">
    <source>
        <dbReference type="ARBA" id="ARBA00023242"/>
    </source>
</evidence>
<dbReference type="PANTHER" id="PTHR32002">
    <property type="entry name" value="PROTEIN NLP8"/>
    <property type="match status" value="1"/>
</dbReference>
<accession>A0A388LPL7</accession>
<feature type="compositionally biased region" description="Low complexity" evidence="5">
    <location>
        <begin position="1137"/>
        <end position="1153"/>
    </location>
</feature>
<feature type="region of interest" description="Disordered" evidence="5">
    <location>
        <begin position="462"/>
        <end position="584"/>
    </location>
</feature>
<dbReference type="Gene3D" id="3.10.20.90">
    <property type="entry name" value="Phosphatidylinositol 3-kinase Catalytic Subunit, Chain A, domain 1"/>
    <property type="match status" value="1"/>
</dbReference>
<keyword evidence="4" id="KW-0539">Nucleus</keyword>
<evidence type="ECO:0000259" key="7">
    <source>
        <dbReference type="PROSITE" id="PS51745"/>
    </source>
</evidence>
<dbReference type="PANTHER" id="PTHR32002:SF41">
    <property type="entry name" value="PROTEIN NLP8"/>
    <property type="match status" value="1"/>
</dbReference>
<protein>
    <submittedName>
        <fullName evidence="8">Uncharacterized protein</fullName>
    </submittedName>
</protein>
<feature type="region of interest" description="Disordered" evidence="5">
    <location>
        <begin position="1112"/>
        <end position="1161"/>
    </location>
</feature>
<feature type="compositionally biased region" description="Polar residues" evidence="5">
    <location>
        <begin position="254"/>
        <end position="271"/>
    </location>
</feature>
<keyword evidence="2" id="KW-0238">DNA-binding</keyword>
<dbReference type="Pfam" id="PF00564">
    <property type="entry name" value="PB1"/>
    <property type="match status" value="1"/>
</dbReference>
<evidence type="ECO:0000313" key="9">
    <source>
        <dbReference type="Proteomes" id="UP000265515"/>
    </source>
</evidence>
<feature type="region of interest" description="Disordered" evidence="5">
    <location>
        <begin position="1328"/>
        <end position="1371"/>
    </location>
</feature>
<dbReference type="InterPro" id="IPR055081">
    <property type="entry name" value="NLP1-9_GAF"/>
</dbReference>
<evidence type="ECO:0000256" key="1">
    <source>
        <dbReference type="ARBA" id="ARBA00023015"/>
    </source>
</evidence>
<dbReference type="PROSITE" id="PS51519">
    <property type="entry name" value="RWP_RK"/>
    <property type="match status" value="1"/>
</dbReference>
<feature type="compositionally biased region" description="Gly residues" evidence="5">
    <location>
        <begin position="478"/>
        <end position="488"/>
    </location>
</feature>
<evidence type="ECO:0000256" key="2">
    <source>
        <dbReference type="ARBA" id="ARBA00023125"/>
    </source>
</evidence>
<gene>
    <name evidence="8" type="ORF">CBR_g38148</name>
</gene>
<dbReference type="Gramene" id="GBG84175">
    <property type="protein sequence ID" value="GBG84175"/>
    <property type="gene ID" value="CBR_g38148"/>
</dbReference>
<dbReference type="STRING" id="69332.A0A388LPL7"/>
<feature type="compositionally biased region" description="Gly residues" evidence="5">
    <location>
        <begin position="1122"/>
        <end position="1136"/>
    </location>
</feature>
<dbReference type="OrthoDB" id="6270329at2759"/>
<feature type="region of interest" description="Disordered" evidence="5">
    <location>
        <begin position="232"/>
        <end position="271"/>
    </location>
</feature>
<dbReference type="Proteomes" id="UP000265515">
    <property type="component" value="Unassembled WGS sequence"/>
</dbReference>
<dbReference type="InterPro" id="IPR053793">
    <property type="entry name" value="PB1-like"/>
</dbReference>
<evidence type="ECO:0000256" key="5">
    <source>
        <dbReference type="SAM" id="MobiDB-lite"/>
    </source>
</evidence>
<organism evidence="8 9">
    <name type="scientific">Chara braunii</name>
    <name type="common">Braun's stonewort</name>
    <dbReference type="NCBI Taxonomy" id="69332"/>
    <lineage>
        <taxon>Eukaryota</taxon>
        <taxon>Viridiplantae</taxon>
        <taxon>Streptophyta</taxon>
        <taxon>Charophyceae</taxon>
        <taxon>Charales</taxon>
        <taxon>Characeae</taxon>
        <taxon>Chara</taxon>
    </lineage>
</organism>
<feature type="compositionally biased region" description="Gly residues" evidence="5">
    <location>
        <begin position="1329"/>
        <end position="1349"/>
    </location>
</feature>
<reference evidence="8 9" key="1">
    <citation type="journal article" date="2018" name="Cell">
        <title>The Chara Genome: Secondary Complexity and Implications for Plant Terrestrialization.</title>
        <authorList>
            <person name="Nishiyama T."/>
            <person name="Sakayama H."/>
            <person name="Vries J.D."/>
            <person name="Buschmann H."/>
            <person name="Saint-Marcoux D."/>
            <person name="Ullrich K.K."/>
            <person name="Haas F.B."/>
            <person name="Vanderstraeten L."/>
            <person name="Becker D."/>
            <person name="Lang D."/>
            <person name="Vosolsobe S."/>
            <person name="Rombauts S."/>
            <person name="Wilhelmsson P.K.I."/>
            <person name="Janitza P."/>
            <person name="Kern R."/>
            <person name="Heyl A."/>
            <person name="Rumpler F."/>
            <person name="Villalobos L.I.A.C."/>
            <person name="Clay J.M."/>
            <person name="Skokan R."/>
            <person name="Toyoda A."/>
            <person name="Suzuki Y."/>
            <person name="Kagoshima H."/>
            <person name="Schijlen E."/>
            <person name="Tajeshwar N."/>
            <person name="Catarino B."/>
            <person name="Hetherington A.J."/>
            <person name="Saltykova A."/>
            <person name="Bonnot C."/>
            <person name="Breuninger H."/>
            <person name="Symeonidi A."/>
            <person name="Radhakrishnan G.V."/>
            <person name="Van Nieuwerburgh F."/>
            <person name="Deforce D."/>
            <person name="Chang C."/>
            <person name="Karol K.G."/>
            <person name="Hedrich R."/>
            <person name="Ulvskov P."/>
            <person name="Glockner G."/>
            <person name="Delwiche C.F."/>
            <person name="Petrasek J."/>
            <person name="Van de Peer Y."/>
            <person name="Friml J."/>
            <person name="Beilby M."/>
            <person name="Dolan L."/>
            <person name="Kohara Y."/>
            <person name="Sugano S."/>
            <person name="Fujiyama A."/>
            <person name="Delaux P.-M."/>
            <person name="Quint M."/>
            <person name="TheiBen G."/>
            <person name="Hagemann M."/>
            <person name="Harholt J."/>
            <person name="Dunand C."/>
            <person name="Zachgo S."/>
            <person name="Langdale J."/>
            <person name="Maumus F."/>
            <person name="Straeten D.V.D."/>
            <person name="Gould S.B."/>
            <person name="Rensing S.A."/>
        </authorList>
    </citation>
    <scope>NUCLEOTIDE SEQUENCE [LARGE SCALE GENOMIC DNA]</scope>
    <source>
        <strain evidence="8 9">S276</strain>
    </source>
</reference>
<evidence type="ECO:0000256" key="3">
    <source>
        <dbReference type="ARBA" id="ARBA00023163"/>
    </source>
</evidence>
<keyword evidence="3" id="KW-0804">Transcription</keyword>
<sequence>MAMHEAAMATTGPGPIKLYSAQGQTLGTSHVLPSSPWSSAPLFVFEGQDVAACAPDYGSHRCGDSQHSQTSLDFRRFLVGEGSVCGGGLLGPGGLVDAGGMLFGGSLRGGNAALLMANAITAAGGSGGGGGAVLASGSSGPNAGGVAAGAGGGVGEVNICDISAAGECREPADGAGVCQDSGVAGRMAAAPTGGVSLWNSSVHGGDAFGHSLLYPLQISELMELDPIEDELSSESWLQHGGEGSYHRGNGAATGGSQAEASPAVNSPQQIQHGICSASASASASASTSASPSAFTSASASASAPSAANNNFTSKGGGGYPNCDTTFSPVHCSTSMPGNFAFAPSFPAAPTVGQAESMMMATASFPAVCGAPGGFCANGRILWSTQLQQQLLAGSAAKMARSMFVSPLSPAAPGSASTCRPSAQCAGIPTLYARSGEQSYETMRRLWGQGGAGSGGGVLSCEAGGGGALDPGARRQDGDQGGAVEGMGEAGRTVRTTGRLVAREGGATVGFRKRPREEEDRDREGEGEGGGGMCLHADDSGSVHRPRHHHHHHEHDRVSQCGTRNEQQQRMQGERGGGERTDSAILRGEGGIQDEEAGGECDSARSPNGEGHYYLVGGNDWDEGEGGWGRVTEGGVGGGVSWRSPDAVIAISTKLTQRMMKALHCINQTRPDVLVQIWVPRSDHGRLVLTTKEAPFAVEQCSQQLARYRGVSEEYIFSGEEISQYSGLPGRVFKSGKPEWSPNVQFYSPMEYLRANHAAECDVRGSLAAPVFHPGLPRCVAVIEVVMVGEDVRFALQMNNICRALQAPSLAHGLILAEISEVLTQVSQQHDLPIAQCWIPCEREEQQEEKQLCYIDEIEEGDASSDSKGCKKKKGSWSLSTTEAPFYVSNPIMWGFRNACCEHKLEEGQGTPGRAMMTCAPAYAEDVKRLSKLQYPLTHYARMFGLGAAVSIRLRSSHSGMADYILEFFLPTSCAAHDQQQLLLSGLSVSMQWACRTLRPVTKAELESERSNGIMDSGQEVFQGAVFKGAAMNPATQCNSLGPPAASAGGDGVIVQIIAEDAEDDDEEDEEEDSGEGIDNDMEAEGLCGHSRNIQAPEPVCDPEVPIEPEASNVAAANRRGKGSTGGKAKGGGGGKAGAAAKGAPEAEGATGALRRAERGRRGTMEKTIDLSVLQQYFAGSLKDAAKQIGVCPTTLKRICRQHGIQRWPSRKINKVSRSIKKLQGVINSVQGKDGGLQINPLLGAAADDLSAIAALGALGAATCAAVNNGPGRGSTLSTTAMGGPSSAPGPATHPVLGVHGADAGLSTPESAVTAAALGDWGVTWAAAGSAGGNPGVRGGGQQKGSGGTRGMMQQQALGMGGSPASGTDQTPPINVSAESDSMENKPLQRSFSSLHPAMGCAVQNQQQQQTGVMGGGGPVRVVDVDTTEEGGSNHGDEVRCVTERGSDLGNGSHHSGKSFENRVMQGVSNCETSCGAWGVKPGLRRGGKATGWAAVSGMAQGPGGYQCLESRGDLKGVPTWSVSGFGTITAAGGSMSGRRGTAVEGVHGQQGTGVGSNCRAQEGEIACMSGRGGGDGGSSCGGQVFRWDGTGSPSSTGQLGHVTTMDLLSTIESRVHGGDAALAALRVINGPGDVGGGATPGRDCDMQNTEPAGYGISYSGRRGGIGMTAGQSNTSAMGLTAAGGGGMTPRSPARPMRMLGNSLTPNLMTASSPSNTSCSTGMCSGKAGSPGVGAVGMVGALGLSPQMLCSSMIDNLPQWPRGFRGGGRDSNAVTTSDVTVKVTFGQDTARFRLPSGHCFDDLQQEVAQRLKLDTTTLVMKYLDDEGEYVLLSSNEDLMECIDVSRNAGNNTIKLTARCEGGSGLQYGARAACTGGCGVPNIGYYDAGMASLSDMNSPQR</sequence>
<dbReference type="InterPro" id="IPR045012">
    <property type="entry name" value="NLP"/>
</dbReference>
<dbReference type="InterPro" id="IPR000270">
    <property type="entry name" value="PB1_dom"/>
</dbReference>
<feature type="compositionally biased region" description="Basic residues" evidence="5">
    <location>
        <begin position="543"/>
        <end position="553"/>
    </location>
</feature>